<dbReference type="Proteomes" id="UP000549343">
    <property type="component" value="Unassembled WGS sequence"/>
</dbReference>
<reference evidence="1" key="3">
    <citation type="submission" date="2023-12" db="EMBL/GenBank/DDBJ databases">
        <authorList>
            <person name="Sun Q."/>
            <person name="Inoue M."/>
        </authorList>
    </citation>
    <scope>NUCLEOTIDE SEQUENCE</scope>
    <source>
        <strain evidence="1">JCM 10667</strain>
    </source>
</reference>
<evidence type="ECO:0000313" key="4">
    <source>
        <dbReference type="Proteomes" id="UP001501427"/>
    </source>
</evidence>
<gene>
    <name evidence="2" type="ORF">F4557_000327</name>
    <name evidence="1" type="ORF">GCM10009546_03080</name>
</gene>
<proteinExistence type="predicted"/>
<reference evidence="1 4" key="1">
    <citation type="journal article" date="2019" name="Int. J. Syst. Evol. Microbiol.">
        <title>The Global Catalogue of Microorganisms (GCM) 10K type strain sequencing project: providing services to taxonomists for standard genome sequencing and annotation.</title>
        <authorList>
            <consortium name="The Broad Institute Genomics Platform"/>
            <consortium name="The Broad Institute Genome Sequencing Center for Infectious Disease"/>
            <person name="Wu L."/>
            <person name="Ma J."/>
        </authorList>
    </citation>
    <scope>NUCLEOTIDE SEQUENCE [LARGE SCALE GENOMIC DNA]</scope>
    <source>
        <strain evidence="1 4">JCM 10667</strain>
    </source>
</reference>
<reference evidence="2 3" key="2">
    <citation type="submission" date="2020-08" db="EMBL/GenBank/DDBJ databases">
        <title>Sequencing the genomes of 1000 actinobacteria strains.</title>
        <authorList>
            <person name="Klenk H.-P."/>
        </authorList>
    </citation>
    <scope>NUCLEOTIDE SEQUENCE [LARGE SCALE GENOMIC DNA]</scope>
    <source>
        <strain evidence="2 3">DSM 44772</strain>
    </source>
</reference>
<sequence>MASTNMSSPADVKAALKRDFPGWRFLRSDRGRWWALCGPLPPGRMNEVDTVVAETEEQLRVELAVLTGTVTS</sequence>
<protein>
    <submittedName>
        <fullName evidence="2">Uncharacterized protein</fullName>
    </submittedName>
</protein>
<dbReference type="Proteomes" id="UP001501427">
    <property type="component" value="Unassembled WGS sequence"/>
</dbReference>
<evidence type="ECO:0000313" key="1">
    <source>
        <dbReference type="EMBL" id="GAA0544392.1"/>
    </source>
</evidence>
<accession>A0A7W7I7I5</accession>
<dbReference type="EMBL" id="BAAAHD010000001">
    <property type="protein sequence ID" value="GAA0544392.1"/>
    <property type="molecule type" value="Genomic_DNA"/>
</dbReference>
<comment type="caution">
    <text evidence="2">The sequence shown here is derived from an EMBL/GenBank/DDBJ whole genome shotgun (WGS) entry which is preliminary data.</text>
</comment>
<dbReference type="AlphaFoldDB" id="A0A7W7I7I5"/>
<evidence type="ECO:0000313" key="2">
    <source>
        <dbReference type="EMBL" id="MBB4771909.1"/>
    </source>
</evidence>
<name>A0A7W7I7I5_9ACTN</name>
<organism evidence="2 3">
    <name type="scientific">Actinomadura livida</name>
    <dbReference type="NCBI Taxonomy" id="79909"/>
    <lineage>
        <taxon>Bacteria</taxon>
        <taxon>Bacillati</taxon>
        <taxon>Actinomycetota</taxon>
        <taxon>Actinomycetes</taxon>
        <taxon>Streptosporangiales</taxon>
        <taxon>Thermomonosporaceae</taxon>
        <taxon>Actinomadura</taxon>
    </lineage>
</organism>
<keyword evidence="4" id="KW-1185">Reference proteome</keyword>
<dbReference type="EMBL" id="JACHMV010000001">
    <property type="protein sequence ID" value="MBB4771909.1"/>
    <property type="molecule type" value="Genomic_DNA"/>
</dbReference>
<evidence type="ECO:0000313" key="3">
    <source>
        <dbReference type="Proteomes" id="UP000549343"/>
    </source>
</evidence>